<dbReference type="RefSeq" id="XP_047847134.1">
    <property type="nucleotide sequence ID" value="XM_047991124.1"/>
</dbReference>
<protein>
    <recommendedName>
        <fullName evidence="1">Protein kinase domain-containing protein</fullName>
    </recommendedName>
</protein>
<feature type="domain" description="Protein kinase" evidence="1">
    <location>
        <begin position="125"/>
        <end position="357"/>
    </location>
</feature>
<sequence length="357" mass="40419">MPVDSKQPFEHFRFHTNGRFMNILLTPDQEYIKSIRNKFATQFALVRGDNQVTLEYDPQPADSLVQHVNRRRILRADLAPDTEYTEAYGHFWHPDKNGDNHGVTGLPPDLAYAWPRLKAWDGFHLSWVKILGAGGFGYATLWEAVFEDGSSTLVVIKMPKPGSADAESIQDELAWHKKYDGALHTVQAVDLNEIVRAKRMAPGGSQLARIRGPTFSPRFLNVMVLEYADHGNLYDMLAKLSYTQARLSNKVLWQLWDCLVRGVASVSRQRGILERELKGNEQYGLDQVLAHLEAGGDKSVYDFLEEVFDSHNVHFDLEEQNVLVGSDPSHYGSPVLKARCRSYPPRPSSDGFKHILT</sequence>
<dbReference type="EMBL" id="CP086362">
    <property type="protein sequence ID" value="UNI23653.1"/>
    <property type="molecule type" value="Genomic_DNA"/>
</dbReference>
<name>A0A9Q8QNX4_9HYPO</name>
<accession>A0A9Q8QNX4</accession>
<dbReference type="InterPro" id="IPR011009">
    <property type="entry name" value="Kinase-like_dom_sf"/>
</dbReference>
<dbReference type="GO" id="GO:0005524">
    <property type="term" value="F:ATP binding"/>
    <property type="evidence" value="ECO:0007669"/>
    <property type="project" value="InterPro"/>
</dbReference>
<dbReference type="InterPro" id="IPR000719">
    <property type="entry name" value="Prot_kinase_dom"/>
</dbReference>
<dbReference type="Gene3D" id="1.10.510.10">
    <property type="entry name" value="Transferase(Phosphotransferase) domain 1"/>
    <property type="match status" value="1"/>
</dbReference>
<dbReference type="GeneID" id="72071405"/>
<dbReference type="OrthoDB" id="4062651at2759"/>
<dbReference type="GO" id="GO:0004672">
    <property type="term" value="F:protein kinase activity"/>
    <property type="evidence" value="ECO:0007669"/>
    <property type="project" value="InterPro"/>
</dbReference>
<proteinExistence type="predicted"/>
<evidence type="ECO:0000313" key="3">
    <source>
        <dbReference type="Proteomes" id="UP000829364"/>
    </source>
</evidence>
<dbReference type="PROSITE" id="PS50011">
    <property type="entry name" value="PROTEIN_KINASE_DOM"/>
    <property type="match status" value="1"/>
</dbReference>
<dbReference type="SUPFAM" id="SSF56112">
    <property type="entry name" value="Protein kinase-like (PK-like)"/>
    <property type="match status" value="1"/>
</dbReference>
<dbReference type="KEGG" id="ptkz:JDV02_009460"/>
<dbReference type="Proteomes" id="UP000829364">
    <property type="component" value="Chromosome 9"/>
</dbReference>
<evidence type="ECO:0000313" key="2">
    <source>
        <dbReference type="EMBL" id="UNI23653.1"/>
    </source>
</evidence>
<reference evidence="2" key="1">
    <citation type="submission" date="2021-11" db="EMBL/GenBank/DDBJ databases">
        <title>Purpureocillium_takamizusanense_genome.</title>
        <authorList>
            <person name="Nguyen N.-H."/>
        </authorList>
    </citation>
    <scope>NUCLEOTIDE SEQUENCE</scope>
    <source>
        <strain evidence="2">PT3</strain>
    </source>
</reference>
<keyword evidence="3" id="KW-1185">Reference proteome</keyword>
<organism evidence="2 3">
    <name type="scientific">Purpureocillium takamizusanense</name>
    <dbReference type="NCBI Taxonomy" id="2060973"/>
    <lineage>
        <taxon>Eukaryota</taxon>
        <taxon>Fungi</taxon>
        <taxon>Dikarya</taxon>
        <taxon>Ascomycota</taxon>
        <taxon>Pezizomycotina</taxon>
        <taxon>Sordariomycetes</taxon>
        <taxon>Hypocreomycetidae</taxon>
        <taxon>Hypocreales</taxon>
        <taxon>Ophiocordycipitaceae</taxon>
        <taxon>Purpureocillium</taxon>
    </lineage>
</organism>
<dbReference type="AlphaFoldDB" id="A0A9Q8QNX4"/>
<gene>
    <name evidence="2" type="ORF">JDV02_009460</name>
</gene>
<evidence type="ECO:0000259" key="1">
    <source>
        <dbReference type="PROSITE" id="PS50011"/>
    </source>
</evidence>